<keyword evidence="1" id="KW-0472">Membrane</keyword>
<protein>
    <submittedName>
        <fullName evidence="2">Uncharacterized protein</fullName>
    </submittedName>
</protein>
<evidence type="ECO:0000313" key="3">
    <source>
        <dbReference type="Proteomes" id="UP000241107"/>
    </source>
</evidence>
<evidence type="ECO:0000256" key="1">
    <source>
        <dbReference type="SAM" id="Phobius"/>
    </source>
</evidence>
<dbReference type="Proteomes" id="UP000241107">
    <property type="component" value="Unassembled WGS sequence"/>
</dbReference>
<comment type="caution">
    <text evidence="2">The sequence shown here is derived from an EMBL/GenBank/DDBJ whole genome shotgun (WGS) entry which is preliminary data.</text>
</comment>
<gene>
    <name evidence="2" type="ORF">C7M61_004484</name>
</gene>
<feature type="transmembrane region" description="Helical" evidence="1">
    <location>
        <begin position="49"/>
        <end position="73"/>
    </location>
</feature>
<reference evidence="2 3" key="1">
    <citation type="submission" date="2018-03" db="EMBL/GenBank/DDBJ databases">
        <title>Candida pseudohaemulonii genome assembly and annotation.</title>
        <authorList>
            <person name="Munoz J.F."/>
            <person name="Gade L.G."/>
            <person name="Chow N.A."/>
            <person name="Litvintseva A.P."/>
            <person name="Loparev V.N."/>
            <person name="Cuomo C.A."/>
        </authorList>
    </citation>
    <scope>NUCLEOTIDE SEQUENCE [LARGE SCALE GENOMIC DNA]</scope>
    <source>
        <strain evidence="2 3">B12108</strain>
    </source>
</reference>
<name>A0A2P7YHL1_9ASCO</name>
<feature type="transmembrane region" description="Helical" evidence="1">
    <location>
        <begin position="79"/>
        <end position="104"/>
    </location>
</feature>
<dbReference type="RefSeq" id="XP_024711953.1">
    <property type="nucleotide sequence ID" value="XM_024859804.1"/>
</dbReference>
<dbReference type="VEuPathDB" id="FungiDB:C7M61_004484"/>
<keyword evidence="1" id="KW-0812">Transmembrane</keyword>
<dbReference type="AlphaFoldDB" id="A0A2P7YHL1"/>
<sequence>MTYYLLLDEANIPFDDHIFSGRVLVPNLLLFVPGVVFMRLYFNRWKYKSLMIFEAVMKAIMWLLATALFTLYYSEFGRAINGLLITAAHLALWLMVLVVSSYLLRTPPNQADVRQTQFGMGQEQDGLGQIPLGQGAHDIPLTESLRPIRMDPIALGSLQQFNHPLLWSPQHVHTIDNRLAELIPGESYTLDQLERMKFPEPGQSLLDLRIEWLNRRHRRMQRIRDARLESTSRDFSESNG</sequence>
<feature type="transmembrane region" description="Helical" evidence="1">
    <location>
        <begin position="23"/>
        <end position="42"/>
    </location>
</feature>
<organism evidence="2 3">
    <name type="scientific">Candidozyma pseudohaemuli</name>
    <dbReference type="NCBI Taxonomy" id="418784"/>
    <lineage>
        <taxon>Eukaryota</taxon>
        <taxon>Fungi</taxon>
        <taxon>Dikarya</taxon>
        <taxon>Ascomycota</taxon>
        <taxon>Saccharomycotina</taxon>
        <taxon>Pichiomycetes</taxon>
        <taxon>Metschnikowiaceae</taxon>
        <taxon>Candidozyma</taxon>
    </lineage>
</organism>
<evidence type="ECO:0000313" key="2">
    <source>
        <dbReference type="EMBL" id="PSK35448.1"/>
    </source>
</evidence>
<dbReference type="GeneID" id="36567871"/>
<keyword evidence="3" id="KW-1185">Reference proteome</keyword>
<accession>A0A2P7YHL1</accession>
<dbReference type="EMBL" id="PYFQ01000015">
    <property type="protein sequence ID" value="PSK35448.1"/>
    <property type="molecule type" value="Genomic_DNA"/>
</dbReference>
<proteinExistence type="predicted"/>
<keyword evidence="1" id="KW-1133">Transmembrane helix</keyword>